<proteinExistence type="predicted"/>
<evidence type="ECO:0000313" key="2">
    <source>
        <dbReference type="EMBL" id="TFK97966.1"/>
    </source>
</evidence>
<dbReference type="AlphaFoldDB" id="A0A5C3Q8R7"/>
<evidence type="ECO:0000313" key="3">
    <source>
        <dbReference type="Proteomes" id="UP000305067"/>
    </source>
</evidence>
<sequence>MMRSFNRLSGIRPVFQRSHTPPPCPPIPWSKVLLHQRRRVRRTLKLNPDTYHAYLDRHCRVNSAGPPSAELPKLHNVTN</sequence>
<feature type="region of interest" description="Disordered" evidence="1">
    <location>
        <begin position="1"/>
        <end position="22"/>
    </location>
</feature>
<dbReference type="Proteomes" id="UP000305067">
    <property type="component" value="Unassembled WGS sequence"/>
</dbReference>
<name>A0A5C3Q8R7_9AGAR</name>
<gene>
    <name evidence="2" type="ORF">BDV98DRAFT_248774</name>
</gene>
<keyword evidence="3" id="KW-1185">Reference proteome</keyword>
<accession>A0A5C3Q8R7</accession>
<protein>
    <submittedName>
        <fullName evidence="2">Uncharacterized protein</fullName>
    </submittedName>
</protein>
<organism evidence="2 3">
    <name type="scientific">Pterulicium gracile</name>
    <dbReference type="NCBI Taxonomy" id="1884261"/>
    <lineage>
        <taxon>Eukaryota</taxon>
        <taxon>Fungi</taxon>
        <taxon>Dikarya</taxon>
        <taxon>Basidiomycota</taxon>
        <taxon>Agaricomycotina</taxon>
        <taxon>Agaricomycetes</taxon>
        <taxon>Agaricomycetidae</taxon>
        <taxon>Agaricales</taxon>
        <taxon>Pleurotineae</taxon>
        <taxon>Pterulaceae</taxon>
        <taxon>Pterulicium</taxon>
    </lineage>
</organism>
<evidence type="ECO:0000256" key="1">
    <source>
        <dbReference type="SAM" id="MobiDB-lite"/>
    </source>
</evidence>
<reference evidence="2 3" key="1">
    <citation type="journal article" date="2019" name="Nat. Ecol. Evol.">
        <title>Megaphylogeny resolves global patterns of mushroom evolution.</title>
        <authorList>
            <person name="Varga T."/>
            <person name="Krizsan K."/>
            <person name="Foldi C."/>
            <person name="Dima B."/>
            <person name="Sanchez-Garcia M."/>
            <person name="Sanchez-Ramirez S."/>
            <person name="Szollosi G.J."/>
            <person name="Szarkandi J.G."/>
            <person name="Papp V."/>
            <person name="Albert L."/>
            <person name="Andreopoulos W."/>
            <person name="Angelini C."/>
            <person name="Antonin V."/>
            <person name="Barry K.W."/>
            <person name="Bougher N.L."/>
            <person name="Buchanan P."/>
            <person name="Buyck B."/>
            <person name="Bense V."/>
            <person name="Catcheside P."/>
            <person name="Chovatia M."/>
            <person name="Cooper J."/>
            <person name="Damon W."/>
            <person name="Desjardin D."/>
            <person name="Finy P."/>
            <person name="Geml J."/>
            <person name="Haridas S."/>
            <person name="Hughes K."/>
            <person name="Justo A."/>
            <person name="Karasinski D."/>
            <person name="Kautmanova I."/>
            <person name="Kiss B."/>
            <person name="Kocsube S."/>
            <person name="Kotiranta H."/>
            <person name="LaButti K.M."/>
            <person name="Lechner B.E."/>
            <person name="Liimatainen K."/>
            <person name="Lipzen A."/>
            <person name="Lukacs Z."/>
            <person name="Mihaltcheva S."/>
            <person name="Morgado L.N."/>
            <person name="Niskanen T."/>
            <person name="Noordeloos M.E."/>
            <person name="Ohm R.A."/>
            <person name="Ortiz-Santana B."/>
            <person name="Ovrebo C."/>
            <person name="Racz N."/>
            <person name="Riley R."/>
            <person name="Savchenko A."/>
            <person name="Shiryaev A."/>
            <person name="Soop K."/>
            <person name="Spirin V."/>
            <person name="Szebenyi C."/>
            <person name="Tomsovsky M."/>
            <person name="Tulloss R.E."/>
            <person name="Uehling J."/>
            <person name="Grigoriev I.V."/>
            <person name="Vagvolgyi C."/>
            <person name="Papp T."/>
            <person name="Martin F.M."/>
            <person name="Miettinen O."/>
            <person name="Hibbett D.S."/>
            <person name="Nagy L.G."/>
        </authorList>
    </citation>
    <scope>NUCLEOTIDE SEQUENCE [LARGE SCALE GENOMIC DNA]</scope>
    <source>
        <strain evidence="2 3">CBS 309.79</strain>
    </source>
</reference>
<dbReference type="EMBL" id="ML178843">
    <property type="protein sequence ID" value="TFK97966.1"/>
    <property type="molecule type" value="Genomic_DNA"/>
</dbReference>